<evidence type="ECO:0000256" key="4">
    <source>
        <dbReference type="ARBA" id="ARBA00022840"/>
    </source>
</evidence>
<dbReference type="SUPFAM" id="SSF52540">
    <property type="entry name" value="P-loop containing nucleoside triphosphate hydrolases"/>
    <property type="match status" value="1"/>
</dbReference>
<dbReference type="Pfam" id="PF00005">
    <property type="entry name" value="ABC_tran"/>
    <property type="match status" value="1"/>
</dbReference>
<dbReference type="CDD" id="cd03230">
    <property type="entry name" value="ABC_DR_subfamily_A"/>
    <property type="match status" value="1"/>
</dbReference>
<dbReference type="PANTHER" id="PTHR43335:SF2">
    <property type="entry name" value="ABC TRANSPORTER, ATP-BINDING PROTEIN"/>
    <property type="match status" value="1"/>
</dbReference>
<evidence type="ECO:0000256" key="3">
    <source>
        <dbReference type="ARBA" id="ARBA00022741"/>
    </source>
</evidence>
<dbReference type="InterPro" id="IPR027417">
    <property type="entry name" value="P-loop_NTPase"/>
</dbReference>
<dbReference type="PATRIC" id="fig|1441095.3.peg.2767"/>
<evidence type="ECO:0000256" key="2">
    <source>
        <dbReference type="ARBA" id="ARBA00022448"/>
    </source>
</evidence>
<keyword evidence="3" id="KW-0547">Nucleotide-binding</keyword>
<dbReference type="RefSeq" id="WP_053604115.1">
    <property type="nucleotide sequence ID" value="NZ_CP012600.1"/>
</dbReference>
<dbReference type="InterPro" id="IPR003593">
    <property type="entry name" value="AAA+_ATPase"/>
</dbReference>
<comment type="similarity">
    <text evidence="1">Belongs to the ABC transporter superfamily.</text>
</comment>
<keyword evidence="2" id="KW-0813">Transport</keyword>
<dbReference type="GO" id="GO:0005524">
    <property type="term" value="F:ATP binding"/>
    <property type="evidence" value="ECO:0007669"/>
    <property type="project" value="UniProtKB-KW"/>
</dbReference>
<evidence type="ECO:0000256" key="1">
    <source>
        <dbReference type="ARBA" id="ARBA00005417"/>
    </source>
</evidence>
<dbReference type="Gene3D" id="3.40.50.300">
    <property type="entry name" value="P-loop containing nucleotide triphosphate hydrolases"/>
    <property type="match status" value="1"/>
</dbReference>
<feature type="domain" description="ABC transporter" evidence="5">
    <location>
        <begin position="4"/>
        <end position="230"/>
    </location>
</feature>
<dbReference type="AlphaFoldDB" id="A0A0M4FKL1"/>
<gene>
    <name evidence="6" type="ORF">AM592_12610</name>
</gene>
<reference evidence="7" key="1">
    <citation type="submission" date="2015-08" db="EMBL/GenBank/DDBJ databases">
        <title>Genome sequencing project for genomic taxonomy and phylogenomics of Bacillus-like bacteria.</title>
        <authorList>
            <person name="Liu B."/>
            <person name="Wang J."/>
            <person name="Zhu Y."/>
            <person name="Liu G."/>
            <person name="Chen Q."/>
            <person name="Chen Z."/>
            <person name="Lan J."/>
            <person name="Che J."/>
            <person name="Ge C."/>
            <person name="Shi H."/>
            <person name="Pan Z."/>
            <person name="Liu X."/>
        </authorList>
    </citation>
    <scope>NUCLEOTIDE SEQUENCE [LARGE SCALE GENOMIC DNA]</scope>
    <source>
        <strain evidence="7">FJAT-4402</strain>
    </source>
</reference>
<organism evidence="6 7">
    <name type="scientific">Bacillus gobiensis</name>
    <dbReference type="NCBI Taxonomy" id="1441095"/>
    <lineage>
        <taxon>Bacteria</taxon>
        <taxon>Bacillati</taxon>
        <taxon>Bacillota</taxon>
        <taxon>Bacilli</taxon>
        <taxon>Bacillales</taxon>
        <taxon>Bacillaceae</taxon>
        <taxon>Bacillus</taxon>
    </lineage>
</organism>
<dbReference type="GO" id="GO:0016887">
    <property type="term" value="F:ATP hydrolysis activity"/>
    <property type="evidence" value="ECO:0007669"/>
    <property type="project" value="InterPro"/>
</dbReference>
<keyword evidence="4" id="KW-0067">ATP-binding</keyword>
<evidence type="ECO:0000259" key="5">
    <source>
        <dbReference type="PROSITE" id="PS50893"/>
    </source>
</evidence>
<name>A0A0M4FKL1_9BACI</name>
<accession>A0A0M4FKL1</accession>
<keyword evidence="7" id="KW-1185">Reference proteome</keyword>
<dbReference type="STRING" id="1441095.AM592_12610"/>
<dbReference type="SMART" id="SM00382">
    <property type="entry name" value="AAA"/>
    <property type="match status" value="1"/>
</dbReference>
<dbReference type="PROSITE" id="PS50893">
    <property type="entry name" value="ABC_TRANSPORTER_2"/>
    <property type="match status" value="1"/>
</dbReference>
<sequence>MTIIKTQYLTKFYQSKAAVSDVTFSVSKGGTYGICGNRGAGKSTLLNLLAGSSSPSSGEVFLFNKPSGDKSVQQRLGVYNEHSEIHHHLTGMNHLLNFSSRQKKRASEDKCLELLRAVNLYDAAYVKVDKYTRDMQKRLLLVQSIVHDPEVLLFDEPTQGLGDTSVRYIHQFIEELKLQGKTIIMAFEKLDELANLCTTISLMQNGRMIKEGSKEDLYAAYGHSITASFKLSKVTNKEKQTLIPLISQFAEILYWTNHALSISIQYDYYIPVVVRALVNERIDVFRIEVDEPDLDDLLYGSKRT</sequence>
<dbReference type="EMBL" id="CP012600">
    <property type="protein sequence ID" value="ALC82329.1"/>
    <property type="molecule type" value="Genomic_DNA"/>
</dbReference>
<dbReference type="PANTHER" id="PTHR43335">
    <property type="entry name" value="ABC TRANSPORTER, ATP-BINDING PROTEIN"/>
    <property type="match status" value="1"/>
</dbReference>
<dbReference type="OrthoDB" id="9804819at2"/>
<reference evidence="6 7" key="2">
    <citation type="journal article" date="2016" name="Int. J. Syst. Evol. Microbiol.">
        <title>Bacillus gobiensis sp. nov., isolated from a soil sample.</title>
        <authorList>
            <person name="Liu B."/>
            <person name="Liu G.H."/>
            <person name="Cetin S."/>
            <person name="Schumann P."/>
            <person name="Pan Z.Z."/>
            <person name="Chen Q.Q."/>
        </authorList>
    </citation>
    <scope>NUCLEOTIDE SEQUENCE [LARGE SCALE GENOMIC DNA]</scope>
    <source>
        <strain evidence="6 7">FJAT-4402</strain>
    </source>
</reference>
<evidence type="ECO:0000313" key="7">
    <source>
        <dbReference type="Proteomes" id="UP000067625"/>
    </source>
</evidence>
<dbReference type="Proteomes" id="UP000067625">
    <property type="component" value="Chromosome"/>
</dbReference>
<proteinExistence type="inferred from homology"/>
<dbReference type="InterPro" id="IPR003439">
    <property type="entry name" value="ABC_transporter-like_ATP-bd"/>
</dbReference>
<evidence type="ECO:0000313" key="6">
    <source>
        <dbReference type="EMBL" id="ALC82329.1"/>
    </source>
</evidence>
<protein>
    <recommendedName>
        <fullName evidence="5">ABC transporter domain-containing protein</fullName>
    </recommendedName>
</protein>